<reference evidence="3 4" key="1">
    <citation type="submission" date="2018-12" db="EMBL/GenBank/DDBJ databases">
        <title>Sequencing of bacterial isolates from soil warming experiment in Harvard Forest, Massachusetts, USA.</title>
        <authorList>
            <person name="Deangelis K."/>
        </authorList>
    </citation>
    <scope>NUCLEOTIDE SEQUENCE [LARGE SCALE GENOMIC DNA]</scope>
    <source>
        <strain evidence="3 4">EB153</strain>
    </source>
</reference>
<comment type="similarity">
    <text evidence="1">Belongs to the UPF0213 family.</text>
</comment>
<keyword evidence="3" id="KW-0540">Nuclease</keyword>
<comment type="caution">
    <text evidence="3">The sequence shown here is derived from an EMBL/GenBank/DDBJ whole genome shotgun (WGS) entry which is preliminary data.</text>
</comment>
<dbReference type="PANTHER" id="PTHR34477">
    <property type="entry name" value="UPF0213 PROTEIN YHBQ"/>
    <property type="match status" value="1"/>
</dbReference>
<dbReference type="RefSeq" id="WP_125484645.1">
    <property type="nucleotide sequence ID" value="NZ_RSDW01000001.1"/>
</dbReference>
<dbReference type="InterPro" id="IPR050190">
    <property type="entry name" value="UPF0213_domain"/>
</dbReference>
<dbReference type="SUPFAM" id="SSF82771">
    <property type="entry name" value="GIY-YIG endonuclease"/>
    <property type="match status" value="1"/>
</dbReference>
<dbReference type="Gene3D" id="3.40.1440.10">
    <property type="entry name" value="GIY-YIG endonuclease"/>
    <property type="match status" value="1"/>
</dbReference>
<name>A0A428MGV9_9BACT</name>
<evidence type="ECO:0000256" key="1">
    <source>
        <dbReference type="ARBA" id="ARBA00007435"/>
    </source>
</evidence>
<gene>
    <name evidence="3" type="ORF">EDE15_1475</name>
</gene>
<organism evidence="3 4">
    <name type="scientific">Edaphobacter aggregans</name>
    <dbReference type="NCBI Taxonomy" id="570835"/>
    <lineage>
        <taxon>Bacteria</taxon>
        <taxon>Pseudomonadati</taxon>
        <taxon>Acidobacteriota</taxon>
        <taxon>Terriglobia</taxon>
        <taxon>Terriglobales</taxon>
        <taxon>Acidobacteriaceae</taxon>
        <taxon>Edaphobacter</taxon>
    </lineage>
</organism>
<dbReference type="CDD" id="cd10448">
    <property type="entry name" value="GIY-YIG_unchar_3"/>
    <property type="match status" value="1"/>
</dbReference>
<dbReference type="GO" id="GO:0004519">
    <property type="term" value="F:endonuclease activity"/>
    <property type="evidence" value="ECO:0007669"/>
    <property type="project" value="UniProtKB-KW"/>
</dbReference>
<sequence length="96" mass="11570">MRRDYEFFVYILCSRSRKLYVGITNDLIRRVGEHKSGAVEGFTKRYAITRLVYFERFQYVSNAIAREKELKDWRRELKVQLIEAENPTWEDLAADM</sequence>
<dbReference type="PANTHER" id="PTHR34477:SF5">
    <property type="entry name" value="BSL5627 PROTEIN"/>
    <property type="match status" value="1"/>
</dbReference>
<dbReference type="InterPro" id="IPR035901">
    <property type="entry name" value="GIY-YIG_endonuc_sf"/>
</dbReference>
<proteinExistence type="inferred from homology"/>
<dbReference type="InterPro" id="IPR000305">
    <property type="entry name" value="GIY-YIG_endonuc"/>
</dbReference>
<evidence type="ECO:0000313" key="4">
    <source>
        <dbReference type="Proteomes" id="UP000269669"/>
    </source>
</evidence>
<dbReference type="Pfam" id="PF01541">
    <property type="entry name" value="GIY-YIG"/>
    <property type="match status" value="1"/>
</dbReference>
<keyword evidence="4" id="KW-1185">Reference proteome</keyword>
<feature type="domain" description="GIY-YIG" evidence="2">
    <location>
        <begin position="5"/>
        <end position="80"/>
    </location>
</feature>
<protein>
    <submittedName>
        <fullName evidence="3">Putative endonuclease</fullName>
    </submittedName>
</protein>
<accession>A0A428MGV9</accession>
<dbReference type="Proteomes" id="UP000269669">
    <property type="component" value="Unassembled WGS sequence"/>
</dbReference>
<dbReference type="PROSITE" id="PS50164">
    <property type="entry name" value="GIY_YIG"/>
    <property type="match status" value="1"/>
</dbReference>
<dbReference type="AlphaFoldDB" id="A0A428MGV9"/>
<dbReference type="OrthoDB" id="9807770at2"/>
<evidence type="ECO:0000313" key="3">
    <source>
        <dbReference type="EMBL" id="RSL15969.1"/>
    </source>
</evidence>
<keyword evidence="3" id="KW-0378">Hydrolase</keyword>
<evidence type="ECO:0000259" key="2">
    <source>
        <dbReference type="PROSITE" id="PS50164"/>
    </source>
</evidence>
<dbReference type="EMBL" id="RSDW01000001">
    <property type="protein sequence ID" value="RSL15969.1"/>
    <property type="molecule type" value="Genomic_DNA"/>
</dbReference>
<keyword evidence="3" id="KW-0255">Endonuclease</keyword>